<evidence type="ECO:0000313" key="11">
    <source>
        <dbReference type="EMBL" id="BAE19950.1"/>
    </source>
</evidence>
<dbReference type="InterPro" id="IPR050425">
    <property type="entry name" value="NAD(P)_dehydrat-like"/>
</dbReference>
<dbReference type="PANTHER" id="PTHR10366">
    <property type="entry name" value="NAD DEPENDENT EPIMERASE/DEHYDRATASE"/>
    <property type="match status" value="1"/>
</dbReference>
<dbReference type="EMBL" id="AB162111">
    <property type="protein sequence ID" value="BAE19950.1"/>
    <property type="molecule type" value="mRNA"/>
</dbReference>
<evidence type="ECO:0000256" key="1">
    <source>
        <dbReference type="ARBA" id="ARBA00022857"/>
    </source>
</evidence>
<dbReference type="GO" id="GO:0045552">
    <property type="term" value="F:dihydroflavanol 4-reductase activity"/>
    <property type="evidence" value="ECO:0007669"/>
    <property type="project" value="UniProtKB-EC"/>
</dbReference>
<comment type="similarity">
    <text evidence="4">Belongs to the NAD(P)-dependent epimerase/dehydratase family. Dihydroflavonol-4-reductase subfamily.</text>
</comment>
<dbReference type="Pfam" id="PF01370">
    <property type="entry name" value="Epimerase"/>
    <property type="match status" value="1"/>
</dbReference>
<evidence type="ECO:0000256" key="5">
    <source>
        <dbReference type="ARBA" id="ARBA00039055"/>
    </source>
</evidence>
<dbReference type="FunFam" id="3.40.50.720:FF:000085">
    <property type="entry name" value="Dihydroflavonol reductase"/>
    <property type="match status" value="1"/>
</dbReference>
<name>Q403G8_LOTJA</name>
<sequence length="340" mass="37916">MGSAAKTVCVTGSTGFIGSWLVMRLMEGGYTVRATVQRDPDNMKKVKHLLELPGAKTNLTIWNADLTEEGSFDEAINGCSGVFHVASPMDFNSKDPENEVIKPSINGVLDIMKACQKAKTVRRLVFTSSAGTLNAVEHQKQMCDESCWSDVEFCRRVKMTGWMYFVSKTLAEQEAWKFAQEHDIDFITIIPSLVVGSFLMPTLPPSLTTALSPITGNEAHYSIIKQGQYVHLDDLCLAHIFLFEHPKSEGRYICSASEATIHDIAKLINSKYPEYNVPTKFKNIPDELELVRFSSKKIKDMGFEFKYSLEDMYTGAIDTCKEKGLLPKAAENPSNGITEK</sequence>
<accession>Q403G8</accession>
<evidence type="ECO:0000256" key="3">
    <source>
        <dbReference type="ARBA" id="ARBA00023241"/>
    </source>
</evidence>
<keyword evidence="3" id="KW-0284">Flavonoid biosynthesis</keyword>
<dbReference type="GO" id="GO:0009718">
    <property type="term" value="P:anthocyanin-containing compound biosynthetic process"/>
    <property type="evidence" value="ECO:0007669"/>
    <property type="project" value="TreeGrafter"/>
</dbReference>
<dbReference type="InterPro" id="IPR036291">
    <property type="entry name" value="NAD(P)-bd_dom_sf"/>
</dbReference>
<dbReference type="OrthoDB" id="2735536at2759"/>
<dbReference type="PANTHER" id="PTHR10366:SF564">
    <property type="entry name" value="STEROL-4-ALPHA-CARBOXYLATE 3-DEHYDROGENASE, DECARBOXYLATING"/>
    <property type="match status" value="1"/>
</dbReference>
<reference evidence="11" key="1">
    <citation type="journal article" date="2005" name="J. Exp. Bot.">
        <title>A comprehensive analysis of six dihydroflavonol 4-reductases encoded by a gene cluster of the Lotus japonicus genome.</title>
        <authorList>
            <person name="Shimada N."/>
            <person name="Sasaki R."/>
            <person name="Sato S."/>
            <person name="Kaneko T."/>
            <person name="Tabata S."/>
            <person name="Aoki T."/>
            <person name="Ayabe S."/>
        </authorList>
    </citation>
    <scope>NUCLEOTIDE SEQUENCE</scope>
    <source>
        <tissue evidence="11">Whole plant</tissue>
    </source>
</reference>
<feature type="domain" description="NAD-dependent epimerase/dehydratase" evidence="10">
    <location>
        <begin position="8"/>
        <end position="249"/>
    </location>
</feature>
<dbReference type="AlphaFoldDB" id="Q403G8"/>
<dbReference type="InterPro" id="IPR001509">
    <property type="entry name" value="Epimerase_deHydtase"/>
</dbReference>
<evidence type="ECO:0000256" key="4">
    <source>
        <dbReference type="ARBA" id="ARBA00023445"/>
    </source>
</evidence>
<dbReference type="SUPFAM" id="SSF51735">
    <property type="entry name" value="NAD(P)-binding Rossmann-fold domains"/>
    <property type="match status" value="1"/>
</dbReference>
<comment type="catalytic activity">
    <reaction evidence="9">
        <text>a (2R,3S,4S)-leucoanthocyanidin + NADP(+) = a (2R,3R)-dihydroflavonol + NADPH + H(+)</text>
        <dbReference type="Rhea" id="RHEA:54444"/>
        <dbReference type="ChEBI" id="CHEBI:15378"/>
        <dbReference type="ChEBI" id="CHEBI:57783"/>
        <dbReference type="ChEBI" id="CHEBI:58349"/>
        <dbReference type="ChEBI" id="CHEBI:138176"/>
        <dbReference type="ChEBI" id="CHEBI:138188"/>
        <dbReference type="EC" id="1.1.1.219"/>
    </reaction>
</comment>
<organism evidence="11">
    <name type="scientific">Lotus japonicus</name>
    <name type="common">Lotus corniculatus var. japonicus</name>
    <dbReference type="NCBI Taxonomy" id="34305"/>
    <lineage>
        <taxon>Eukaryota</taxon>
        <taxon>Viridiplantae</taxon>
        <taxon>Streptophyta</taxon>
        <taxon>Embryophyta</taxon>
        <taxon>Tracheophyta</taxon>
        <taxon>Spermatophyta</taxon>
        <taxon>Magnoliopsida</taxon>
        <taxon>eudicotyledons</taxon>
        <taxon>Gunneridae</taxon>
        <taxon>Pentapetalae</taxon>
        <taxon>rosids</taxon>
        <taxon>fabids</taxon>
        <taxon>Fabales</taxon>
        <taxon>Fabaceae</taxon>
        <taxon>Papilionoideae</taxon>
        <taxon>50 kb inversion clade</taxon>
        <taxon>NPAAA clade</taxon>
        <taxon>Hologalegina</taxon>
        <taxon>robinioid clade</taxon>
        <taxon>Loteae</taxon>
        <taxon>Lotus</taxon>
    </lineage>
</organism>
<evidence type="ECO:0000256" key="7">
    <source>
        <dbReference type="ARBA" id="ARBA00042087"/>
    </source>
</evidence>
<evidence type="ECO:0000256" key="8">
    <source>
        <dbReference type="ARBA" id="ARBA00048870"/>
    </source>
</evidence>
<gene>
    <name evidence="11" type="primary">DFR3</name>
</gene>
<dbReference type="Gene3D" id="3.40.50.720">
    <property type="entry name" value="NAD(P)-binding Rossmann-like Domain"/>
    <property type="match status" value="1"/>
</dbReference>
<evidence type="ECO:0000256" key="2">
    <source>
        <dbReference type="ARBA" id="ARBA00023002"/>
    </source>
</evidence>
<proteinExistence type="evidence at transcript level"/>
<comment type="catalytic activity">
    <reaction evidence="8">
        <text>(2S)-flavan-4-ol + NADP(+) = (2S)-flavanone + NADPH + H(+)</text>
        <dbReference type="Rhea" id="RHEA:11228"/>
        <dbReference type="ChEBI" id="CHEBI:15378"/>
        <dbReference type="ChEBI" id="CHEBI:15605"/>
        <dbReference type="ChEBI" id="CHEBI:15606"/>
        <dbReference type="ChEBI" id="CHEBI:57783"/>
        <dbReference type="ChEBI" id="CHEBI:58349"/>
        <dbReference type="EC" id="1.1.1.234"/>
    </reaction>
</comment>
<dbReference type="EC" id="1.1.1.234" evidence="5"/>
<keyword evidence="1" id="KW-0521">NADP</keyword>
<evidence type="ECO:0000259" key="10">
    <source>
        <dbReference type="Pfam" id="PF01370"/>
    </source>
</evidence>
<protein>
    <recommendedName>
        <fullName evidence="7">Flavanone 4-reductase</fullName>
        <ecNumber evidence="6">1.1.1.219</ecNumber>
        <ecNumber evidence="5">1.1.1.234</ecNumber>
    </recommendedName>
</protein>
<keyword evidence="2" id="KW-0560">Oxidoreductase</keyword>
<dbReference type="EC" id="1.1.1.219" evidence="6"/>
<dbReference type="GO" id="GO:0047890">
    <property type="term" value="F:flavanone 4-reductase activity"/>
    <property type="evidence" value="ECO:0007669"/>
    <property type="project" value="UniProtKB-EC"/>
</dbReference>
<dbReference type="CDD" id="cd08958">
    <property type="entry name" value="FR_SDR_e"/>
    <property type="match status" value="1"/>
</dbReference>
<evidence type="ECO:0000256" key="9">
    <source>
        <dbReference type="ARBA" id="ARBA00049132"/>
    </source>
</evidence>
<evidence type="ECO:0000256" key="6">
    <source>
        <dbReference type="ARBA" id="ARBA00039057"/>
    </source>
</evidence>